<dbReference type="GO" id="GO:0016787">
    <property type="term" value="F:hydrolase activity"/>
    <property type="evidence" value="ECO:0007669"/>
    <property type="project" value="InterPro"/>
</dbReference>
<organism evidence="3 4">
    <name type="scientific">Dreissena polymorpha</name>
    <name type="common">Zebra mussel</name>
    <name type="synonym">Mytilus polymorpha</name>
    <dbReference type="NCBI Taxonomy" id="45954"/>
    <lineage>
        <taxon>Eukaryota</taxon>
        <taxon>Metazoa</taxon>
        <taxon>Spiralia</taxon>
        <taxon>Lophotrochozoa</taxon>
        <taxon>Mollusca</taxon>
        <taxon>Bivalvia</taxon>
        <taxon>Autobranchia</taxon>
        <taxon>Heteroconchia</taxon>
        <taxon>Euheterodonta</taxon>
        <taxon>Imparidentia</taxon>
        <taxon>Neoheterodontei</taxon>
        <taxon>Myida</taxon>
        <taxon>Dreissenoidea</taxon>
        <taxon>Dreissenidae</taxon>
        <taxon>Dreissena</taxon>
    </lineage>
</organism>
<accession>A0A9D4D5W2</accession>
<sequence length="561" mass="64737">MLTDVSQNVVVRLFDSETRRSANDINLDFEQLEKLGKTDSLIKALKEIAQSSHDCGVRDVPKLRRKFLSNDSITCNDGTPAGYYIRKSYGSKKWIVFLEGGWYCFDSVSCQMRASTDGMRRFMTSKGWPKRKSATGILSWNPEENPYYFHSNIVYIPYCSSDTWSGTAPMGANGNPYAFMGSLILEQVIRDLIPRGLKKATKLILAGSSAGGTGVLVNLDRVADQMAEIAPGVEVRGIADSGWFLDYPQYRYKDCVEALTMWQGRVPEACMADYPESEHWRCYFGYRMYKSLKTPLYVIQHLFDEAQILVDNVFEQTQIRGDTSAAMVTKSQWQYLHKLGQEVRRTLENVTAVFAPACLSHEVLMRMDWFNVSINNIKLGQSIYCWENSYKYDRCIKSTTSVNSIVPLNYILQGDSPKNNVTKQRSNKNNKHKKRLKKLEKIRRRQERKDRKRDNRAHKNRKRHNKGKKTEQSRTRRHKYPTGSCFHHLIDSCPLPQCNASCPKYRNRYTGDEMDFLRMFIRYGIDRKEIAELIGQDVSVVENMDDNTLTRLILKFVDRGS</sequence>
<dbReference type="EMBL" id="JAIWYP010000011">
    <property type="protein sequence ID" value="KAH3738687.1"/>
    <property type="molecule type" value="Genomic_DNA"/>
</dbReference>
<evidence type="ECO:0000256" key="1">
    <source>
        <dbReference type="ARBA" id="ARBA00010213"/>
    </source>
</evidence>
<feature type="region of interest" description="Disordered" evidence="2">
    <location>
        <begin position="416"/>
        <end position="479"/>
    </location>
</feature>
<dbReference type="Proteomes" id="UP000828390">
    <property type="component" value="Unassembled WGS sequence"/>
</dbReference>
<evidence type="ECO:0000313" key="3">
    <source>
        <dbReference type="EMBL" id="KAH3738687.1"/>
    </source>
</evidence>
<reference evidence="3" key="1">
    <citation type="journal article" date="2019" name="bioRxiv">
        <title>The Genome of the Zebra Mussel, Dreissena polymorpha: A Resource for Invasive Species Research.</title>
        <authorList>
            <person name="McCartney M.A."/>
            <person name="Auch B."/>
            <person name="Kono T."/>
            <person name="Mallez S."/>
            <person name="Zhang Y."/>
            <person name="Obille A."/>
            <person name="Becker A."/>
            <person name="Abrahante J.E."/>
            <person name="Garbe J."/>
            <person name="Badalamenti J.P."/>
            <person name="Herman A."/>
            <person name="Mangelson H."/>
            <person name="Liachko I."/>
            <person name="Sullivan S."/>
            <person name="Sone E.D."/>
            <person name="Koren S."/>
            <person name="Silverstein K.A.T."/>
            <person name="Beckman K.B."/>
            <person name="Gohl D.M."/>
        </authorList>
    </citation>
    <scope>NUCLEOTIDE SEQUENCE</scope>
    <source>
        <strain evidence="3">Duluth1</strain>
        <tissue evidence="3">Whole animal</tissue>
    </source>
</reference>
<comment type="similarity">
    <text evidence="1">Belongs to the pectinacetylesterase family. Notum subfamily.</text>
</comment>
<dbReference type="PANTHER" id="PTHR21562:SF122">
    <property type="entry name" value="PALMITOLEOYL-PROTEIN CARBOXYLESTERASE NOTUM"/>
    <property type="match status" value="1"/>
</dbReference>
<dbReference type="AlphaFoldDB" id="A0A9D4D5W2"/>
<comment type="caution">
    <text evidence="3">The sequence shown here is derived from an EMBL/GenBank/DDBJ whole genome shotgun (WGS) entry which is preliminary data.</text>
</comment>
<evidence type="ECO:0000313" key="4">
    <source>
        <dbReference type="Proteomes" id="UP000828390"/>
    </source>
</evidence>
<proteinExistence type="inferred from homology"/>
<evidence type="ECO:0008006" key="5">
    <source>
        <dbReference type="Google" id="ProtNLM"/>
    </source>
</evidence>
<keyword evidence="4" id="KW-1185">Reference proteome</keyword>
<feature type="compositionally biased region" description="Basic residues" evidence="2">
    <location>
        <begin position="425"/>
        <end position="446"/>
    </location>
</feature>
<name>A0A9D4D5W2_DREPO</name>
<evidence type="ECO:0000256" key="2">
    <source>
        <dbReference type="SAM" id="MobiDB-lite"/>
    </source>
</evidence>
<feature type="compositionally biased region" description="Basic residues" evidence="2">
    <location>
        <begin position="454"/>
        <end position="467"/>
    </location>
</feature>
<dbReference type="Pfam" id="PF03283">
    <property type="entry name" value="PAE"/>
    <property type="match status" value="1"/>
</dbReference>
<protein>
    <recommendedName>
        <fullName evidence="5">Notum</fullName>
    </recommendedName>
</protein>
<dbReference type="PANTHER" id="PTHR21562">
    <property type="entry name" value="NOTUM-RELATED"/>
    <property type="match status" value="1"/>
</dbReference>
<dbReference type="InterPro" id="IPR004963">
    <property type="entry name" value="PAE/NOTUM"/>
</dbReference>
<reference evidence="3" key="2">
    <citation type="submission" date="2020-11" db="EMBL/GenBank/DDBJ databases">
        <authorList>
            <person name="McCartney M.A."/>
            <person name="Auch B."/>
            <person name="Kono T."/>
            <person name="Mallez S."/>
            <person name="Becker A."/>
            <person name="Gohl D.M."/>
            <person name="Silverstein K.A.T."/>
            <person name="Koren S."/>
            <person name="Bechman K.B."/>
            <person name="Herman A."/>
            <person name="Abrahante J.E."/>
            <person name="Garbe J."/>
        </authorList>
    </citation>
    <scope>NUCLEOTIDE SEQUENCE</scope>
    <source>
        <strain evidence="3">Duluth1</strain>
        <tissue evidence="3">Whole animal</tissue>
    </source>
</reference>
<gene>
    <name evidence="3" type="ORF">DPMN_045327</name>
</gene>